<name>A0A0R2QGI9_9ACTN</name>
<feature type="transmembrane region" description="Helical" evidence="1">
    <location>
        <begin position="127"/>
        <end position="148"/>
    </location>
</feature>
<keyword evidence="1" id="KW-0812">Transmembrane</keyword>
<dbReference type="EMBL" id="LIBJ01000028">
    <property type="protein sequence ID" value="KRO49237.1"/>
    <property type="molecule type" value="Genomic_DNA"/>
</dbReference>
<gene>
    <name evidence="2" type="ORF">ABR75_06430</name>
</gene>
<accession>A0A0R2QGI9</accession>
<feature type="transmembrane region" description="Helical" evidence="1">
    <location>
        <begin position="34"/>
        <end position="53"/>
    </location>
</feature>
<protein>
    <submittedName>
        <fullName evidence="2">Uncharacterized protein</fullName>
    </submittedName>
</protein>
<evidence type="ECO:0000313" key="3">
    <source>
        <dbReference type="Proteomes" id="UP000051017"/>
    </source>
</evidence>
<evidence type="ECO:0000256" key="1">
    <source>
        <dbReference type="SAM" id="Phobius"/>
    </source>
</evidence>
<comment type="caution">
    <text evidence="2">The sequence shown here is derived from an EMBL/GenBank/DDBJ whole genome shotgun (WGS) entry which is preliminary data.</text>
</comment>
<evidence type="ECO:0000313" key="2">
    <source>
        <dbReference type="EMBL" id="KRO49237.1"/>
    </source>
</evidence>
<dbReference type="AlphaFoldDB" id="A0A0R2QGI9"/>
<keyword evidence="1" id="KW-1133">Transmembrane helix</keyword>
<feature type="transmembrane region" description="Helical" evidence="1">
    <location>
        <begin position="84"/>
        <end position="106"/>
    </location>
</feature>
<sequence length="149" mass="15218">MPDVETSQPHVRSPRIVVDGIIANRSLIRKRGGVAAVAISASLALVGLILLAIPGSLFGTLGYLVLVIALPALSIAGVPAVSTFASYVIAALASAAIWFALGQMSATRATRRAVAGWPEWAREFRPLAIGVVIGAVLALALSGIVLGAL</sequence>
<keyword evidence="1" id="KW-0472">Membrane</keyword>
<dbReference type="Proteomes" id="UP000051017">
    <property type="component" value="Unassembled WGS sequence"/>
</dbReference>
<reference evidence="2 3" key="1">
    <citation type="submission" date="2015-10" db="EMBL/GenBank/DDBJ databases">
        <title>Metagenome-Assembled Genomes uncover a global brackish microbiome.</title>
        <authorList>
            <person name="Hugerth L.W."/>
            <person name="Larsson J."/>
            <person name="Alneberg J."/>
            <person name="Lindh M.V."/>
            <person name="Legrand C."/>
            <person name="Pinhassi J."/>
            <person name="Andersson A.F."/>
        </authorList>
    </citation>
    <scope>NUCLEOTIDE SEQUENCE [LARGE SCALE GENOMIC DNA]</scope>
    <source>
        <strain evidence="2">BACL6 MAG-120924-bin43</strain>
    </source>
</reference>
<proteinExistence type="predicted"/>
<organism evidence="2 3">
    <name type="scientific">Acidimicrobiia bacterium BACL6 MAG-120924-bin43</name>
    <dbReference type="NCBI Taxonomy" id="1655583"/>
    <lineage>
        <taxon>Bacteria</taxon>
        <taxon>Bacillati</taxon>
        <taxon>Actinomycetota</taxon>
        <taxon>Acidimicrobiia</taxon>
        <taxon>acIV cluster</taxon>
    </lineage>
</organism>
<feature type="transmembrane region" description="Helical" evidence="1">
    <location>
        <begin position="60"/>
        <end position="78"/>
    </location>
</feature>